<reference evidence="3 4" key="1">
    <citation type="journal article" date="2022" name="Environ. Microbiol. Rep.">
        <title>Eco-phylogenetic analyses reveal divergent evolution of vitamin B12 metabolism in the marine bacterial family 'Psychromonadaceae'.</title>
        <authorList>
            <person name="Jin X."/>
            <person name="Yang Y."/>
            <person name="Cao H."/>
            <person name="Gao B."/>
            <person name="Zhao Z."/>
        </authorList>
    </citation>
    <scope>NUCLEOTIDE SEQUENCE [LARGE SCALE GENOMIC DNA]</scope>
    <source>
        <strain evidence="3 4">MKS20</strain>
    </source>
</reference>
<name>A0ABS8W925_9GAMM</name>
<dbReference type="EMBL" id="JAIMJA010000011">
    <property type="protein sequence ID" value="MCE2595516.1"/>
    <property type="molecule type" value="Genomic_DNA"/>
</dbReference>
<dbReference type="InterPro" id="IPR051675">
    <property type="entry name" value="Endo/Exo/Phosphatase_dom_1"/>
</dbReference>
<dbReference type="Proteomes" id="UP001201273">
    <property type="component" value="Unassembled WGS sequence"/>
</dbReference>
<gene>
    <name evidence="3" type="ORF">K6Y31_11870</name>
</gene>
<accession>A0ABS8W925</accession>
<sequence>MKLRTLIAASLFAVSSMGQLALAAETATDTAVTQESSAVSQQVININTATEDELTKIKGVGEKKSKAIIAYRKEIGQFKNVDQLLEVAGIGQSILDNNKDLLAVK</sequence>
<dbReference type="NCBIfam" id="TIGR00426">
    <property type="entry name" value="competence protein ComEA helix-hairpin-helix repeat region"/>
    <property type="match status" value="1"/>
</dbReference>
<dbReference type="SUPFAM" id="SSF47781">
    <property type="entry name" value="RuvA domain 2-like"/>
    <property type="match status" value="1"/>
</dbReference>
<feature type="domain" description="Helix-hairpin-helix DNA-binding motif class 1" evidence="2">
    <location>
        <begin position="52"/>
        <end position="71"/>
    </location>
</feature>
<dbReference type="PANTHER" id="PTHR21180">
    <property type="entry name" value="ENDONUCLEASE/EXONUCLEASE/PHOSPHATASE FAMILY DOMAIN-CONTAINING PROTEIN 1"/>
    <property type="match status" value="1"/>
</dbReference>
<dbReference type="Gene3D" id="1.10.150.320">
    <property type="entry name" value="Photosystem II 12 kDa extrinsic protein"/>
    <property type="match status" value="1"/>
</dbReference>
<evidence type="ECO:0000259" key="2">
    <source>
        <dbReference type="SMART" id="SM00278"/>
    </source>
</evidence>
<dbReference type="InterPro" id="IPR010994">
    <property type="entry name" value="RuvA_2-like"/>
</dbReference>
<dbReference type="SMART" id="SM00278">
    <property type="entry name" value="HhH1"/>
    <property type="match status" value="2"/>
</dbReference>
<keyword evidence="4" id="KW-1185">Reference proteome</keyword>
<evidence type="ECO:0000313" key="4">
    <source>
        <dbReference type="Proteomes" id="UP001201273"/>
    </source>
</evidence>
<comment type="caution">
    <text evidence="3">The sequence shown here is derived from an EMBL/GenBank/DDBJ whole genome shotgun (WGS) entry which is preliminary data.</text>
</comment>
<evidence type="ECO:0000313" key="3">
    <source>
        <dbReference type="EMBL" id="MCE2595516.1"/>
    </source>
</evidence>
<keyword evidence="1" id="KW-0732">Signal</keyword>
<dbReference type="Pfam" id="PF12836">
    <property type="entry name" value="HHH_3"/>
    <property type="match status" value="1"/>
</dbReference>
<organism evidence="3 4">
    <name type="scientific">Motilimonas cestriensis</name>
    <dbReference type="NCBI Taxonomy" id="2742685"/>
    <lineage>
        <taxon>Bacteria</taxon>
        <taxon>Pseudomonadati</taxon>
        <taxon>Pseudomonadota</taxon>
        <taxon>Gammaproteobacteria</taxon>
        <taxon>Alteromonadales</taxon>
        <taxon>Alteromonadales genera incertae sedis</taxon>
        <taxon>Motilimonas</taxon>
    </lineage>
</organism>
<dbReference type="InterPro" id="IPR004509">
    <property type="entry name" value="Competence_ComEA_HhH"/>
</dbReference>
<feature type="signal peptide" evidence="1">
    <location>
        <begin position="1"/>
        <end position="23"/>
    </location>
</feature>
<feature type="domain" description="Helix-hairpin-helix DNA-binding motif class 1" evidence="2">
    <location>
        <begin position="82"/>
        <end position="101"/>
    </location>
</feature>
<dbReference type="RefSeq" id="WP_233052991.1">
    <property type="nucleotide sequence ID" value="NZ_JAIMJA010000011.1"/>
</dbReference>
<dbReference type="PANTHER" id="PTHR21180:SF32">
    <property type="entry name" value="ENDONUCLEASE_EXONUCLEASE_PHOSPHATASE FAMILY DOMAIN-CONTAINING PROTEIN 1"/>
    <property type="match status" value="1"/>
</dbReference>
<protein>
    <submittedName>
        <fullName evidence="3">Helix-hairpin-helix domain-containing protein</fullName>
    </submittedName>
</protein>
<evidence type="ECO:0000256" key="1">
    <source>
        <dbReference type="SAM" id="SignalP"/>
    </source>
</evidence>
<dbReference type="InterPro" id="IPR003583">
    <property type="entry name" value="Hlx-hairpin-Hlx_DNA-bd_motif"/>
</dbReference>
<proteinExistence type="predicted"/>
<feature type="chain" id="PRO_5047213829" evidence="1">
    <location>
        <begin position="24"/>
        <end position="105"/>
    </location>
</feature>